<dbReference type="RefSeq" id="WP_155588964.1">
    <property type="nucleotide sequence ID" value="NZ_WNLP01000007.1"/>
</dbReference>
<keyword evidence="1" id="KW-0732">Signal</keyword>
<reference evidence="2 3" key="1">
    <citation type="submission" date="2019-09" db="EMBL/GenBank/DDBJ databases">
        <title>Bifidobacterium canis sp. nov., isolated from the digestive tract of German Shepherd dog puppy.</title>
        <authorList>
            <person name="Bunesova V."/>
        </authorList>
    </citation>
    <scope>NUCLEOTIDE SEQUENCE [LARGE SCALE GENOMIC DNA]</scope>
    <source>
        <strain evidence="2 3">GSD1FS</strain>
    </source>
</reference>
<dbReference type="AlphaFoldDB" id="A0A7K1J601"/>
<dbReference type="Proteomes" id="UP000487882">
    <property type="component" value="Unassembled WGS sequence"/>
</dbReference>
<accession>A0A7K1J601</accession>
<evidence type="ECO:0000313" key="3">
    <source>
        <dbReference type="Proteomes" id="UP000487882"/>
    </source>
</evidence>
<comment type="caution">
    <text evidence="2">The sequence shown here is derived from an EMBL/GenBank/DDBJ whole genome shotgun (WGS) entry which is preliminary data.</text>
</comment>
<gene>
    <name evidence="2" type="ORF">GSD1FS_1444</name>
</gene>
<sequence length="95" mass="9754">MQSKIKAVGAAGIAFLASMSMIGATVAFADEASGTDATTPTTNDITISAPGGGSQNLIAPTVKGRTFKAYQLGKYKDVEGKDGVITSYDLDYGEK</sequence>
<protein>
    <submittedName>
        <fullName evidence="2">Fimbrial subunit FimA</fullName>
    </submittedName>
</protein>
<name>A0A7K1J601_9BIFI</name>
<feature type="chain" id="PRO_5029501975" evidence="1">
    <location>
        <begin position="30"/>
        <end position="95"/>
    </location>
</feature>
<feature type="signal peptide" evidence="1">
    <location>
        <begin position="1"/>
        <end position="29"/>
    </location>
</feature>
<evidence type="ECO:0000256" key="1">
    <source>
        <dbReference type="SAM" id="SignalP"/>
    </source>
</evidence>
<dbReference type="EMBL" id="WNLP01000007">
    <property type="protein sequence ID" value="MUH60093.1"/>
    <property type="molecule type" value="Genomic_DNA"/>
</dbReference>
<keyword evidence="3" id="KW-1185">Reference proteome</keyword>
<evidence type="ECO:0000313" key="2">
    <source>
        <dbReference type="EMBL" id="MUH60093.1"/>
    </source>
</evidence>
<organism evidence="2 3">
    <name type="scientific">Bifidobacterium canis</name>
    <dbReference type="NCBI Taxonomy" id="2610880"/>
    <lineage>
        <taxon>Bacteria</taxon>
        <taxon>Bacillati</taxon>
        <taxon>Actinomycetota</taxon>
        <taxon>Actinomycetes</taxon>
        <taxon>Bifidobacteriales</taxon>
        <taxon>Bifidobacteriaceae</taxon>
        <taxon>Bifidobacterium</taxon>
    </lineage>
</organism>
<proteinExistence type="predicted"/>